<feature type="region of interest" description="Disordered" evidence="1">
    <location>
        <begin position="1355"/>
        <end position="1377"/>
    </location>
</feature>
<dbReference type="InterPro" id="IPR036116">
    <property type="entry name" value="FN3_sf"/>
</dbReference>
<feature type="compositionally biased region" description="Acidic residues" evidence="1">
    <location>
        <begin position="1318"/>
        <end position="1332"/>
    </location>
</feature>
<dbReference type="Proteomes" id="UP000198397">
    <property type="component" value="Unassembled WGS sequence"/>
</dbReference>
<dbReference type="InterPro" id="IPR013783">
    <property type="entry name" value="Ig-like_fold"/>
</dbReference>
<feature type="compositionally biased region" description="Basic and acidic residues" evidence="1">
    <location>
        <begin position="1623"/>
        <end position="1635"/>
    </location>
</feature>
<reference evidence="2 3" key="1">
    <citation type="submission" date="2017-06" db="EMBL/GenBank/DDBJ databases">
        <authorList>
            <person name="Kim H.J."/>
            <person name="Triplett B.A."/>
        </authorList>
    </citation>
    <scope>NUCLEOTIDE SEQUENCE [LARGE SCALE GENOMIC DNA]</scope>
    <source>
        <strain evidence="2 3">DSM 8800</strain>
    </source>
</reference>
<evidence type="ECO:0000313" key="2">
    <source>
        <dbReference type="EMBL" id="SNR23569.1"/>
    </source>
</evidence>
<feature type="compositionally biased region" description="Acidic residues" evidence="1">
    <location>
        <begin position="1564"/>
        <end position="1575"/>
    </location>
</feature>
<keyword evidence="3" id="KW-1185">Reference proteome</keyword>
<accession>A0A238UQJ1</accession>
<protein>
    <submittedName>
        <fullName evidence="2">Uncharacterized protein</fullName>
    </submittedName>
</protein>
<dbReference type="OrthoDB" id="346284at2157"/>
<feature type="compositionally biased region" description="Basic and acidic residues" evidence="1">
    <location>
        <begin position="1411"/>
        <end position="1420"/>
    </location>
</feature>
<evidence type="ECO:0000313" key="3">
    <source>
        <dbReference type="Proteomes" id="UP000198397"/>
    </source>
</evidence>
<dbReference type="Gene3D" id="2.60.40.10">
    <property type="entry name" value="Immunoglobulins"/>
    <property type="match status" value="1"/>
</dbReference>
<dbReference type="RefSeq" id="WP_089383127.1">
    <property type="nucleotide sequence ID" value="NZ_FZNQ01000001.1"/>
</dbReference>
<evidence type="ECO:0000256" key="1">
    <source>
        <dbReference type="SAM" id="MobiDB-lite"/>
    </source>
</evidence>
<feature type="compositionally biased region" description="Acidic residues" evidence="1">
    <location>
        <begin position="1599"/>
        <end position="1609"/>
    </location>
</feature>
<proteinExistence type="predicted"/>
<name>A0A238UQJ1_HALVU</name>
<dbReference type="EMBL" id="FZNQ01000001">
    <property type="protein sequence ID" value="SNR23569.1"/>
    <property type="molecule type" value="Genomic_DNA"/>
</dbReference>
<organism evidence="2 3">
    <name type="scientific">Halorubrum vacuolatum</name>
    <name type="common">Natronobacterium vacuolatum</name>
    <dbReference type="NCBI Taxonomy" id="63740"/>
    <lineage>
        <taxon>Archaea</taxon>
        <taxon>Methanobacteriati</taxon>
        <taxon>Methanobacteriota</taxon>
        <taxon>Stenosarchaea group</taxon>
        <taxon>Halobacteria</taxon>
        <taxon>Halobacteriales</taxon>
        <taxon>Haloferacaceae</taxon>
        <taxon>Halorubrum</taxon>
    </lineage>
</organism>
<feature type="region of interest" description="Disordered" evidence="1">
    <location>
        <begin position="1314"/>
        <end position="1336"/>
    </location>
</feature>
<gene>
    <name evidence="2" type="ORF">SAMN06264855_101141</name>
</gene>
<sequence length="1657" mass="175956">MSRLALQSIGVDGEVQPRSEYPSLANGIHLRWAFPPHHGFPPGGYYLLRRGHREPGATDALLSAALDHDPEDPLAAAETSEGHRFEFEDHARIETVTDDQNAVGLSISGVEPFRIDVPDPAFRVDVSVGTEVLRDSVTVRAFTDGRVVDEATTKGGTVSLAGDRIDAIDCVGAHPKVDPVFVSEIAAYLVTENLRGRWQLLHRTPIRLPVAHDDYGDDDAPATIEAARRLATDRIAYGDPARLTADPDPEPGPGTVTVTAGSPYVFAPGLRSDANVVGRNLHVHGDDTAYGIAAIGAATAGGARLVLNRPYRGQSGANRAYEVRNDEFAALHDTLSVLVDGNGGGGSGGPPVGGMGSRTMPAFEDPGGVAYRNGDPSTIYGAGVDWASEMAGSRIRFATGAVSGMAAVHGRPLLFGAETGLDESFIGDHVRIGAERELYRIVDLTHYDIPEASFEICLLDRPVSGPHYGDTVACVTFSSVTHRIESVDPAQSTLQLEHDALGLRDGLPRGYLVHPDAPDGSHGSIPLQNPLDTVLTAATDPAAAQALGLYWVDDAVDPNGSYDYLIVADHGEVIPSTGVGAGMVINELVSSMTTPRLDWYVAFDVGGGDESALPSPADPRVFSLPATAETENTVGLRWAMADDSEGARSDAAATPIKYHLWRWEGDNGADVPAELDAYDPITAASADEFLDGAMPILATNPDDSPALTPEDWPDERMHAIETGLADGWYSYRVVGVDVFGRFSERSDPATWSTNDPIESADSPHAQQAIEVVSDRSPPPPTAIEAAALDPAAYSEDLLGLDADEIPPNPDIRQDATYRSWRAANPSETGLRVRWCWPEEHADIAPDVAEFDVYVAPGRRNTHVGEITGVTATTTGFEVTVDVGLDGAEPAVFAGTTLVVATAAFPVESAVAVDDGIELTVRPPIERNGAATDGGQNITDGGQNITDGGQAESVADALVTDDGFVTMFPAGDVGPLEVSITEPEVGDRCSLVVPPAYTEGTVTVDAAETTEIDGTTGTVVTGHRTEWNESLEGRNFRTVDDDVAYEVAGVEGPTELVLDRQVESTTPGSYLPYRIAHPLWTDGTDPGAWGDPVGTIGFDDADATIGTDGLGGIDPGTTVYETIVSAPESDEGEAFAPSLSVPTVYADVTVTASDGSGNESPVDGTATVARVHRETPDSPSGPTIEVDFERATHPDYDGESAYTVRWEPLDGGDAYGYHVFRALDETLFATDLERRVAAEDEDGDLGDGLPLDADDERFFPPALRGSDGSDERDTIVEALQTFDAHAKTIDKAEDDEAAADARAAAMADYRALREAVDPSTDDATESEATEGTDAEALRPAILATLAALPGNETAFSQRTDSALVPSEHDDRVGPDGDAAYDPDDDLCAWVDHFDGVARNCYLYRVGTVDDAGNRSDAREDDGTPMSYPTMPVKSPAVVPPPTPRIVDVGAGHPDEDVDGDRMITLRIEGVTGPAVDHLLVYRTEDAAAADDLRSMAGPETVVPEEDGIIAEDDTHLLWVETDVEPFTTTYYRVVAVSEAGIHTKPTPPVSGQAFDRSPPETPSWETEDPAVDDDGDVTLAWTPAGDAGDLMYQVQRRPDDSDDDEPDDDGPDWRAIGPWTRDTAVTDRGRDPDGTYDYRLRVKGATGGMNDDLELKGV</sequence>
<dbReference type="SUPFAM" id="SSF49265">
    <property type="entry name" value="Fibronectin type III"/>
    <property type="match status" value="1"/>
</dbReference>
<feature type="region of interest" description="Disordered" evidence="1">
    <location>
        <begin position="1411"/>
        <end position="1439"/>
    </location>
</feature>
<feature type="region of interest" description="Disordered" evidence="1">
    <location>
        <begin position="1541"/>
        <end position="1635"/>
    </location>
</feature>